<evidence type="ECO:0000256" key="1">
    <source>
        <dbReference type="ARBA" id="ARBA00001946"/>
    </source>
</evidence>
<dbReference type="GO" id="GO:0010333">
    <property type="term" value="F:terpene synthase activity"/>
    <property type="evidence" value="ECO:0007669"/>
    <property type="project" value="InterPro"/>
</dbReference>
<protein>
    <submittedName>
        <fullName evidence="7">Uncharacterized protein</fullName>
    </submittedName>
</protein>
<dbReference type="GO" id="GO:0016102">
    <property type="term" value="P:diterpenoid biosynthetic process"/>
    <property type="evidence" value="ECO:0007669"/>
    <property type="project" value="InterPro"/>
</dbReference>
<dbReference type="Gene3D" id="1.10.600.10">
    <property type="entry name" value="Farnesyl Diphosphate Synthase"/>
    <property type="match status" value="1"/>
</dbReference>
<keyword evidence="2" id="KW-0479">Metal-binding</keyword>
<dbReference type="InterPro" id="IPR008930">
    <property type="entry name" value="Terpenoid_cyclase/PrenylTrfase"/>
</dbReference>
<dbReference type="CDD" id="cd00684">
    <property type="entry name" value="Terpene_cyclase_plant_C1"/>
    <property type="match status" value="1"/>
</dbReference>
<feature type="domain" description="Terpene synthase N-terminal" evidence="5">
    <location>
        <begin position="55"/>
        <end position="208"/>
    </location>
</feature>
<sequence>MASHIFLVSLYPSKIPKANYRPQSKITRLKPSNSLLSSYRSLTEDLTQSAGLQIKRKEKMKKVLSMLCKMDDPFESMITVDILQRLGIDHHFDEEIMNIVNSLQHISLGGYKGSGFCDLRYVALRFQLLRQHGHYVSSDVFNKFLDCEGRFELSLSKDVKGLLGLYEASHLSIGEDILDDAKDFTSKNLKASMAYLEPRMFRLVDHTLKYPFHTSIPKYHFEFHLNHYIDSQMNTFLEELATSEFAILRTLHQEEMREVKRWWRDLGLAQELNLTRDNPAKWFMWAMVMLPDPQFSRYRIELTKPISLIYIIDDIFDVLGSHEDLIHFTEVINRWDVNTIDSLPRYMKTCYMALYNITNEIACFVFEEHGWNPIDSLRRAWGKLCNAYLTEAKWFTSGRVPKADEYLKNAVISTGAHMVYVHIFFLLGEVITKESIETLEGCPTMIYSMAKILRLWNDLGNAKVEKQERFDGSYLDYYLKEHPNSSMESGKKHVEEMIWDAWKSLNKECLSPEPFSRGFARASLDGARIVRVMYDHDGVGRLPELEKEMKSLLHE</sequence>
<evidence type="ECO:0000256" key="3">
    <source>
        <dbReference type="ARBA" id="ARBA00022842"/>
    </source>
</evidence>
<dbReference type="InterPro" id="IPR050148">
    <property type="entry name" value="Terpene_synthase-like"/>
</dbReference>
<keyword evidence="4" id="KW-0456">Lyase</keyword>
<dbReference type="Pfam" id="PF01397">
    <property type="entry name" value="Terpene_synth"/>
    <property type="match status" value="1"/>
</dbReference>
<evidence type="ECO:0000259" key="6">
    <source>
        <dbReference type="Pfam" id="PF03936"/>
    </source>
</evidence>
<comment type="cofactor">
    <cofactor evidence="1">
        <name>Mg(2+)</name>
        <dbReference type="ChEBI" id="CHEBI:18420"/>
    </cofactor>
</comment>
<organism evidence="7 8">
    <name type="scientific">Acorus calamus</name>
    <name type="common">Sweet flag</name>
    <dbReference type="NCBI Taxonomy" id="4465"/>
    <lineage>
        <taxon>Eukaryota</taxon>
        <taxon>Viridiplantae</taxon>
        <taxon>Streptophyta</taxon>
        <taxon>Embryophyta</taxon>
        <taxon>Tracheophyta</taxon>
        <taxon>Spermatophyta</taxon>
        <taxon>Magnoliopsida</taxon>
        <taxon>Liliopsida</taxon>
        <taxon>Acoraceae</taxon>
        <taxon>Acorus</taxon>
    </lineage>
</organism>
<dbReference type="FunFam" id="1.10.600.10:FF:000007">
    <property type="entry name" value="Isoprene synthase, chloroplastic"/>
    <property type="match status" value="1"/>
</dbReference>
<evidence type="ECO:0000313" key="8">
    <source>
        <dbReference type="Proteomes" id="UP001180020"/>
    </source>
</evidence>
<dbReference type="Gene3D" id="1.50.10.130">
    <property type="entry name" value="Terpene synthase, N-terminal domain"/>
    <property type="match status" value="1"/>
</dbReference>
<name>A0AAV9F082_ACOCL</name>
<keyword evidence="8" id="KW-1185">Reference proteome</keyword>
<dbReference type="InterPro" id="IPR036965">
    <property type="entry name" value="Terpene_synth_N_sf"/>
</dbReference>
<dbReference type="InterPro" id="IPR008949">
    <property type="entry name" value="Isoprenoid_synthase_dom_sf"/>
</dbReference>
<dbReference type="PANTHER" id="PTHR31225:SF0">
    <property type="entry name" value="S-(+)-LINALOOL SYNTHASE, CHLOROPLASTIC"/>
    <property type="match status" value="1"/>
</dbReference>
<evidence type="ECO:0000256" key="4">
    <source>
        <dbReference type="ARBA" id="ARBA00023239"/>
    </source>
</evidence>
<dbReference type="InterPro" id="IPR005630">
    <property type="entry name" value="Terpene_synthase_metal-bd"/>
</dbReference>
<dbReference type="SUPFAM" id="SSF48576">
    <property type="entry name" value="Terpenoid synthases"/>
    <property type="match status" value="1"/>
</dbReference>
<dbReference type="EMBL" id="JAUJYO010000004">
    <property type="protein sequence ID" value="KAK1318882.1"/>
    <property type="molecule type" value="Genomic_DNA"/>
</dbReference>
<evidence type="ECO:0000313" key="7">
    <source>
        <dbReference type="EMBL" id="KAK1318882.1"/>
    </source>
</evidence>
<dbReference type="InterPro" id="IPR034741">
    <property type="entry name" value="Terpene_cyclase-like_1_C"/>
</dbReference>
<accession>A0AAV9F082</accession>
<keyword evidence="3" id="KW-0460">Magnesium</keyword>
<evidence type="ECO:0000259" key="5">
    <source>
        <dbReference type="Pfam" id="PF01397"/>
    </source>
</evidence>
<dbReference type="SUPFAM" id="SSF48239">
    <property type="entry name" value="Terpenoid cyclases/Protein prenyltransferases"/>
    <property type="match status" value="1"/>
</dbReference>
<dbReference type="SFLD" id="SFLDG01019">
    <property type="entry name" value="Terpene_Cyclase_Like_1_C_Termi"/>
    <property type="match status" value="1"/>
</dbReference>
<dbReference type="Pfam" id="PF03936">
    <property type="entry name" value="Terpene_synth_C"/>
    <property type="match status" value="1"/>
</dbReference>
<reference evidence="7" key="1">
    <citation type="journal article" date="2023" name="Nat. Commun.">
        <title>Diploid and tetraploid genomes of Acorus and the evolution of monocots.</title>
        <authorList>
            <person name="Ma L."/>
            <person name="Liu K.W."/>
            <person name="Li Z."/>
            <person name="Hsiao Y.Y."/>
            <person name="Qi Y."/>
            <person name="Fu T."/>
            <person name="Tang G.D."/>
            <person name="Zhang D."/>
            <person name="Sun W.H."/>
            <person name="Liu D.K."/>
            <person name="Li Y."/>
            <person name="Chen G.Z."/>
            <person name="Liu X.D."/>
            <person name="Liao X.Y."/>
            <person name="Jiang Y.T."/>
            <person name="Yu X."/>
            <person name="Hao Y."/>
            <person name="Huang J."/>
            <person name="Zhao X.W."/>
            <person name="Ke S."/>
            <person name="Chen Y.Y."/>
            <person name="Wu W.L."/>
            <person name="Hsu J.L."/>
            <person name="Lin Y.F."/>
            <person name="Huang M.D."/>
            <person name="Li C.Y."/>
            <person name="Huang L."/>
            <person name="Wang Z.W."/>
            <person name="Zhao X."/>
            <person name="Zhong W.Y."/>
            <person name="Peng D.H."/>
            <person name="Ahmad S."/>
            <person name="Lan S."/>
            <person name="Zhang J.S."/>
            <person name="Tsai W.C."/>
            <person name="Van de Peer Y."/>
            <person name="Liu Z.J."/>
        </authorList>
    </citation>
    <scope>NUCLEOTIDE SEQUENCE</scope>
    <source>
        <strain evidence="7">CP</strain>
    </source>
</reference>
<proteinExistence type="predicted"/>
<evidence type="ECO:0000256" key="2">
    <source>
        <dbReference type="ARBA" id="ARBA00022723"/>
    </source>
</evidence>
<dbReference type="GO" id="GO:0000287">
    <property type="term" value="F:magnesium ion binding"/>
    <property type="evidence" value="ECO:0007669"/>
    <property type="project" value="InterPro"/>
</dbReference>
<gene>
    <name evidence="7" type="ORF">QJS10_CPB04g00708</name>
</gene>
<dbReference type="AlphaFoldDB" id="A0AAV9F082"/>
<dbReference type="SFLD" id="SFLDS00005">
    <property type="entry name" value="Isoprenoid_Synthase_Type_I"/>
    <property type="match status" value="1"/>
</dbReference>
<dbReference type="InterPro" id="IPR044814">
    <property type="entry name" value="Terpene_cyclase_plant_C1"/>
</dbReference>
<feature type="domain" description="Terpene synthase metal-binding" evidence="6">
    <location>
        <begin position="264"/>
        <end position="503"/>
    </location>
</feature>
<comment type="caution">
    <text evidence="7">The sequence shown here is derived from an EMBL/GenBank/DDBJ whole genome shotgun (WGS) entry which is preliminary data.</text>
</comment>
<reference evidence="7" key="2">
    <citation type="submission" date="2023-06" db="EMBL/GenBank/DDBJ databases">
        <authorList>
            <person name="Ma L."/>
            <person name="Liu K.-W."/>
            <person name="Li Z."/>
            <person name="Hsiao Y.-Y."/>
            <person name="Qi Y."/>
            <person name="Fu T."/>
            <person name="Tang G."/>
            <person name="Zhang D."/>
            <person name="Sun W.-H."/>
            <person name="Liu D.-K."/>
            <person name="Li Y."/>
            <person name="Chen G.-Z."/>
            <person name="Liu X.-D."/>
            <person name="Liao X.-Y."/>
            <person name="Jiang Y.-T."/>
            <person name="Yu X."/>
            <person name="Hao Y."/>
            <person name="Huang J."/>
            <person name="Zhao X.-W."/>
            <person name="Ke S."/>
            <person name="Chen Y.-Y."/>
            <person name="Wu W.-L."/>
            <person name="Hsu J.-L."/>
            <person name="Lin Y.-F."/>
            <person name="Huang M.-D."/>
            <person name="Li C.-Y."/>
            <person name="Huang L."/>
            <person name="Wang Z.-W."/>
            <person name="Zhao X."/>
            <person name="Zhong W.-Y."/>
            <person name="Peng D.-H."/>
            <person name="Ahmad S."/>
            <person name="Lan S."/>
            <person name="Zhang J.-S."/>
            <person name="Tsai W.-C."/>
            <person name="Van De Peer Y."/>
            <person name="Liu Z.-J."/>
        </authorList>
    </citation>
    <scope>NUCLEOTIDE SEQUENCE</scope>
    <source>
        <strain evidence="7">CP</strain>
        <tissue evidence="7">Leaves</tissue>
    </source>
</reference>
<dbReference type="PANTHER" id="PTHR31225">
    <property type="entry name" value="OS04G0344100 PROTEIN-RELATED"/>
    <property type="match status" value="1"/>
</dbReference>
<dbReference type="InterPro" id="IPR001906">
    <property type="entry name" value="Terpene_synth_N"/>
</dbReference>
<dbReference type="Proteomes" id="UP001180020">
    <property type="component" value="Unassembled WGS sequence"/>
</dbReference>